<protein>
    <submittedName>
        <fullName evidence="1">Nucleotide-binding universal stress UspA family protein</fullName>
    </submittedName>
</protein>
<accession>A0A7Z0GP23</accession>
<keyword evidence="2" id="KW-1185">Reference proteome</keyword>
<name>A0A7Z0GP23_9MICC</name>
<sequence length="210" mass="22893">MFVMTLDQKGSRRQPDLVDQAAAELDARAAEHLVRPFQRTAGDEIQGVLDDAGAVLVVALWAARSEQWSIGIGVGTVRTPLPQETRAGSGQAFEAAREAVTRAKRASGGVALSAGESQGHAAEQAEALLQMLGELERRRTGSSQEAGELIEQGFSQAQAAEQLGTSQQAVSRRLRRGLWTETRRVMSVAAEIMEDMYQDMYQEEDQELHE</sequence>
<dbReference type="Gene3D" id="1.10.10.10">
    <property type="entry name" value="Winged helix-like DNA-binding domain superfamily/Winged helix DNA-binding domain"/>
    <property type="match status" value="1"/>
</dbReference>
<dbReference type="InterPro" id="IPR036388">
    <property type="entry name" value="WH-like_DNA-bd_sf"/>
</dbReference>
<evidence type="ECO:0000313" key="2">
    <source>
        <dbReference type="Proteomes" id="UP000535437"/>
    </source>
</evidence>
<dbReference type="EMBL" id="JACCFY010000001">
    <property type="protein sequence ID" value="NYJ79545.1"/>
    <property type="molecule type" value="Genomic_DNA"/>
</dbReference>
<organism evidence="1 2">
    <name type="scientific">Nesterenkonia xinjiangensis</name>
    <dbReference type="NCBI Taxonomy" id="225327"/>
    <lineage>
        <taxon>Bacteria</taxon>
        <taxon>Bacillati</taxon>
        <taxon>Actinomycetota</taxon>
        <taxon>Actinomycetes</taxon>
        <taxon>Micrococcales</taxon>
        <taxon>Micrococcaceae</taxon>
        <taxon>Nesterenkonia</taxon>
    </lineage>
</organism>
<dbReference type="Proteomes" id="UP000535437">
    <property type="component" value="Unassembled WGS sequence"/>
</dbReference>
<evidence type="ECO:0000313" key="1">
    <source>
        <dbReference type="EMBL" id="NYJ79545.1"/>
    </source>
</evidence>
<dbReference type="RefSeq" id="WP_179542746.1">
    <property type="nucleotide sequence ID" value="NZ_BAAALL010000007.1"/>
</dbReference>
<comment type="caution">
    <text evidence="1">The sequence shown here is derived from an EMBL/GenBank/DDBJ whole genome shotgun (WGS) entry which is preliminary data.</text>
</comment>
<gene>
    <name evidence="1" type="ORF">HNR09_002956</name>
</gene>
<proteinExistence type="predicted"/>
<reference evidence="1 2" key="1">
    <citation type="submission" date="2020-07" db="EMBL/GenBank/DDBJ databases">
        <title>Sequencing the genomes of 1000 actinobacteria strains.</title>
        <authorList>
            <person name="Klenk H.-P."/>
        </authorList>
    </citation>
    <scope>NUCLEOTIDE SEQUENCE [LARGE SCALE GENOMIC DNA]</scope>
    <source>
        <strain evidence="1 2">DSM 15475</strain>
    </source>
</reference>
<dbReference type="AlphaFoldDB" id="A0A7Z0GP23"/>